<dbReference type="GO" id="GO:0016705">
    <property type="term" value="F:oxidoreductase activity, acting on paired donors, with incorporation or reduction of molecular oxygen"/>
    <property type="evidence" value="ECO:0007669"/>
    <property type="project" value="InterPro"/>
</dbReference>
<keyword evidence="5" id="KW-0560">Oxidoreductase</keyword>
<dbReference type="Gene3D" id="1.10.630.10">
    <property type="entry name" value="Cytochrome P450"/>
    <property type="match status" value="1"/>
</dbReference>
<dbReference type="GO" id="GO:0004497">
    <property type="term" value="F:monooxygenase activity"/>
    <property type="evidence" value="ECO:0007669"/>
    <property type="project" value="UniProtKB-KW"/>
</dbReference>
<evidence type="ECO:0000256" key="7">
    <source>
        <dbReference type="ARBA" id="ARBA00023033"/>
    </source>
</evidence>
<dbReference type="Pfam" id="PF00067">
    <property type="entry name" value="p450"/>
    <property type="match status" value="1"/>
</dbReference>
<keyword evidence="3 8" id="KW-0349">Heme</keyword>
<gene>
    <name evidence="9" type="ORF">B0T14DRAFT_432527</name>
</gene>
<comment type="caution">
    <text evidence="9">The sequence shown here is derived from an EMBL/GenBank/DDBJ whole genome shotgun (WGS) entry which is preliminary data.</text>
</comment>
<evidence type="ECO:0000256" key="8">
    <source>
        <dbReference type="PIRSR" id="PIRSR602401-1"/>
    </source>
</evidence>
<keyword evidence="6 8" id="KW-0408">Iron</keyword>
<dbReference type="EMBL" id="JAULSU010000004">
    <property type="protein sequence ID" value="KAK0620973.1"/>
    <property type="molecule type" value="Genomic_DNA"/>
</dbReference>
<evidence type="ECO:0000256" key="1">
    <source>
        <dbReference type="ARBA" id="ARBA00001971"/>
    </source>
</evidence>
<dbReference type="GO" id="GO:0020037">
    <property type="term" value="F:heme binding"/>
    <property type="evidence" value="ECO:0007669"/>
    <property type="project" value="InterPro"/>
</dbReference>
<accession>A0AA39WSU9</accession>
<comment type="cofactor">
    <cofactor evidence="1 8">
        <name>heme</name>
        <dbReference type="ChEBI" id="CHEBI:30413"/>
    </cofactor>
</comment>
<evidence type="ECO:0000256" key="4">
    <source>
        <dbReference type="ARBA" id="ARBA00022723"/>
    </source>
</evidence>
<dbReference type="InterPro" id="IPR036396">
    <property type="entry name" value="Cyt_P450_sf"/>
</dbReference>
<keyword evidence="7" id="KW-0503">Monooxygenase</keyword>
<evidence type="ECO:0000256" key="2">
    <source>
        <dbReference type="ARBA" id="ARBA00005179"/>
    </source>
</evidence>
<dbReference type="InterPro" id="IPR001128">
    <property type="entry name" value="Cyt_P450"/>
</dbReference>
<reference evidence="9" key="1">
    <citation type="submission" date="2023-06" db="EMBL/GenBank/DDBJ databases">
        <title>Genome-scale phylogeny and comparative genomics of the fungal order Sordariales.</title>
        <authorList>
            <consortium name="Lawrence Berkeley National Laboratory"/>
            <person name="Hensen N."/>
            <person name="Bonometti L."/>
            <person name="Westerberg I."/>
            <person name="Brannstrom I.O."/>
            <person name="Guillou S."/>
            <person name="Cros-Aarteil S."/>
            <person name="Calhoun S."/>
            <person name="Haridas S."/>
            <person name="Kuo A."/>
            <person name="Mondo S."/>
            <person name="Pangilinan J."/>
            <person name="Riley R."/>
            <person name="Labutti K."/>
            <person name="Andreopoulos B."/>
            <person name="Lipzen A."/>
            <person name="Chen C."/>
            <person name="Yanf M."/>
            <person name="Daum C."/>
            <person name="Ng V."/>
            <person name="Clum A."/>
            <person name="Steindorff A."/>
            <person name="Ohm R."/>
            <person name="Martin F."/>
            <person name="Silar P."/>
            <person name="Natvig D."/>
            <person name="Lalanne C."/>
            <person name="Gautier V."/>
            <person name="Ament-Velasquez S.L."/>
            <person name="Kruys A."/>
            <person name="Hutchinson M.I."/>
            <person name="Powell A.J."/>
            <person name="Barry K."/>
            <person name="Miller A.N."/>
            <person name="Grigoriev I.V."/>
            <person name="Debuchy R."/>
            <person name="Gladieux P."/>
            <person name="Thoren M.H."/>
            <person name="Johannesson H."/>
        </authorList>
    </citation>
    <scope>NUCLEOTIDE SEQUENCE</scope>
    <source>
        <strain evidence="9">CBS 606.72</strain>
    </source>
</reference>
<dbReference type="PANTHER" id="PTHR24305">
    <property type="entry name" value="CYTOCHROME P450"/>
    <property type="match status" value="1"/>
</dbReference>
<evidence type="ECO:0000256" key="5">
    <source>
        <dbReference type="ARBA" id="ARBA00023002"/>
    </source>
</evidence>
<dbReference type="AlphaFoldDB" id="A0AA39WSU9"/>
<dbReference type="InterPro" id="IPR002401">
    <property type="entry name" value="Cyt_P450_E_grp-I"/>
</dbReference>
<protein>
    <submittedName>
        <fullName evidence="9">Cytochrome P450</fullName>
    </submittedName>
</protein>
<dbReference type="PRINTS" id="PR00463">
    <property type="entry name" value="EP450I"/>
</dbReference>
<sequence>MAAVAVVYIGYWINKFITIRNFYKDKPGPPHNFLLGHAKVLGEYNLKFPADTAMQSVLTQIKRDFDLPDIFYLDLWPFGPEFVICSSPDSAAIPSTVKPMEQSPEVTTFFTGNLGKSFIEATSGSQWKELLHMIAPPLTPSATRAYYSIIVEEAKIFYDGLQKLASKDDPFDIMHEVGKYTFDVMSCVFFGESERLHSQTEHCQLYEDLQRIADVVGKTAVMLNPLAKRPLLKERDRLAARMESDIDKILASRFTALQQEGDVSAKMKTGSIMDRMLLANVESGKPVDARLRDTIFDNAKGVLAAGFGTTADTLVWAFLLLATHSDILAKVREEHTRIYAPSFNETLSLLQSDPNRLKSLDYTTAFIQETLRLFPVGPPLRTHPSDMNSLTHNSKLYPITTHQFQILSHAIHYSESCFPNPKSVLPERHLPLSNPPYSRNAYRPFERGPRACLGSTLAMDEMKVVLVMVARWFDFEHVLPEGEVLPKKPRVEYTDLDLKLGDVVFGVQRFTTGPKGPVGMRWRKRE</sequence>
<dbReference type="PRINTS" id="PR00385">
    <property type="entry name" value="P450"/>
</dbReference>
<comment type="pathway">
    <text evidence="2">Secondary metabolite biosynthesis.</text>
</comment>
<dbReference type="SUPFAM" id="SSF48264">
    <property type="entry name" value="Cytochrome P450"/>
    <property type="match status" value="1"/>
</dbReference>
<dbReference type="Proteomes" id="UP001175000">
    <property type="component" value="Unassembled WGS sequence"/>
</dbReference>
<organism evidence="9 10">
    <name type="scientific">Immersiella caudata</name>
    <dbReference type="NCBI Taxonomy" id="314043"/>
    <lineage>
        <taxon>Eukaryota</taxon>
        <taxon>Fungi</taxon>
        <taxon>Dikarya</taxon>
        <taxon>Ascomycota</taxon>
        <taxon>Pezizomycotina</taxon>
        <taxon>Sordariomycetes</taxon>
        <taxon>Sordariomycetidae</taxon>
        <taxon>Sordariales</taxon>
        <taxon>Lasiosphaeriaceae</taxon>
        <taxon>Immersiella</taxon>
    </lineage>
</organism>
<evidence type="ECO:0000256" key="3">
    <source>
        <dbReference type="ARBA" id="ARBA00022617"/>
    </source>
</evidence>
<keyword evidence="10" id="KW-1185">Reference proteome</keyword>
<dbReference type="GO" id="GO:0005506">
    <property type="term" value="F:iron ion binding"/>
    <property type="evidence" value="ECO:0007669"/>
    <property type="project" value="InterPro"/>
</dbReference>
<dbReference type="InterPro" id="IPR050121">
    <property type="entry name" value="Cytochrome_P450_monoxygenase"/>
</dbReference>
<evidence type="ECO:0000256" key="6">
    <source>
        <dbReference type="ARBA" id="ARBA00023004"/>
    </source>
</evidence>
<proteinExistence type="predicted"/>
<evidence type="ECO:0000313" key="10">
    <source>
        <dbReference type="Proteomes" id="UP001175000"/>
    </source>
</evidence>
<keyword evidence="4 8" id="KW-0479">Metal-binding</keyword>
<evidence type="ECO:0000313" key="9">
    <source>
        <dbReference type="EMBL" id="KAK0620973.1"/>
    </source>
</evidence>
<dbReference type="PANTHER" id="PTHR24305:SF107">
    <property type="entry name" value="P450, PUTATIVE (EUROFUNG)-RELATED"/>
    <property type="match status" value="1"/>
</dbReference>
<feature type="binding site" description="axial binding residue" evidence="8">
    <location>
        <position position="452"/>
    </location>
    <ligand>
        <name>heme</name>
        <dbReference type="ChEBI" id="CHEBI:30413"/>
    </ligand>
    <ligandPart>
        <name>Fe</name>
        <dbReference type="ChEBI" id="CHEBI:18248"/>
    </ligandPart>
</feature>
<name>A0AA39WSU9_9PEZI</name>